<evidence type="ECO:0000256" key="3">
    <source>
        <dbReference type="ARBA" id="ARBA00022692"/>
    </source>
</evidence>
<dbReference type="InterPro" id="IPR003595">
    <property type="entry name" value="Tyr_Pase_cat"/>
</dbReference>
<dbReference type="EC" id="3.1.3.48" evidence="2"/>
<feature type="transmembrane region" description="Helical" evidence="13">
    <location>
        <begin position="1555"/>
        <end position="1578"/>
    </location>
</feature>
<dbReference type="InterPro" id="IPR013783">
    <property type="entry name" value="Ig-like_fold"/>
</dbReference>
<dbReference type="FunFam" id="3.90.190.10:FF:000009">
    <property type="entry name" value="Receptor-type tyrosine-protein phosphatase beta"/>
    <property type="match status" value="1"/>
</dbReference>
<dbReference type="Pfam" id="PF00041">
    <property type="entry name" value="fn3"/>
    <property type="match status" value="8"/>
</dbReference>
<dbReference type="InterPro" id="IPR003961">
    <property type="entry name" value="FN3_dom"/>
</dbReference>
<evidence type="ECO:0000256" key="8">
    <source>
        <dbReference type="ARBA" id="ARBA00022989"/>
    </source>
</evidence>
<accession>A0A8S1CCH2</accession>
<keyword evidence="5" id="KW-0677">Repeat</keyword>
<evidence type="ECO:0000259" key="15">
    <source>
        <dbReference type="PROSITE" id="PS50055"/>
    </source>
</evidence>
<dbReference type="InterPro" id="IPR000242">
    <property type="entry name" value="PTP_cat"/>
</dbReference>
<evidence type="ECO:0000256" key="7">
    <source>
        <dbReference type="ARBA" id="ARBA00022912"/>
    </source>
</evidence>
<comment type="catalytic activity">
    <reaction evidence="11">
        <text>O-phospho-L-tyrosyl-[protein] + H2O = L-tyrosyl-[protein] + phosphate</text>
        <dbReference type="Rhea" id="RHEA:10684"/>
        <dbReference type="Rhea" id="RHEA-COMP:10136"/>
        <dbReference type="Rhea" id="RHEA-COMP:20101"/>
        <dbReference type="ChEBI" id="CHEBI:15377"/>
        <dbReference type="ChEBI" id="CHEBI:43474"/>
        <dbReference type="ChEBI" id="CHEBI:46858"/>
        <dbReference type="ChEBI" id="CHEBI:61978"/>
        <dbReference type="EC" id="3.1.3.48"/>
    </reaction>
</comment>
<feature type="domain" description="Tyrosine-protein phosphatase" evidence="15">
    <location>
        <begin position="1276"/>
        <end position="1532"/>
    </location>
</feature>
<feature type="domain" description="Fibronectin type-III" evidence="17">
    <location>
        <begin position="580"/>
        <end position="668"/>
    </location>
</feature>
<dbReference type="Proteomes" id="UP000494165">
    <property type="component" value="Unassembled WGS sequence"/>
</dbReference>
<feature type="region of interest" description="Disordered" evidence="12">
    <location>
        <begin position="706"/>
        <end position="729"/>
    </location>
</feature>
<feature type="domain" description="Fibronectin type-III" evidence="17">
    <location>
        <begin position="104"/>
        <end position="194"/>
    </location>
</feature>
<comment type="caution">
    <text evidence="18">The sequence shown here is derived from an EMBL/GenBank/DDBJ whole genome shotgun (WGS) entry which is preliminary data.</text>
</comment>
<dbReference type="GO" id="GO:0016020">
    <property type="term" value="C:membrane"/>
    <property type="evidence" value="ECO:0007669"/>
    <property type="project" value="UniProtKB-SubCell"/>
</dbReference>
<dbReference type="GO" id="GO:0048666">
    <property type="term" value="P:neuron development"/>
    <property type="evidence" value="ECO:0007669"/>
    <property type="project" value="UniProtKB-ARBA"/>
</dbReference>
<dbReference type="PROSITE" id="PS50853">
    <property type="entry name" value="FN3"/>
    <property type="match status" value="7"/>
</dbReference>
<evidence type="ECO:0000259" key="17">
    <source>
        <dbReference type="PROSITE" id="PS50853"/>
    </source>
</evidence>
<dbReference type="PROSITE" id="PS00383">
    <property type="entry name" value="TYR_PHOSPHATASE_1"/>
    <property type="match status" value="1"/>
</dbReference>
<feature type="domain" description="Fibronectin type-III" evidence="17">
    <location>
        <begin position="398"/>
        <end position="488"/>
    </location>
</feature>
<dbReference type="Gene3D" id="3.90.190.10">
    <property type="entry name" value="Protein tyrosine phosphatase superfamily"/>
    <property type="match status" value="1"/>
</dbReference>
<evidence type="ECO:0000256" key="5">
    <source>
        <dbReference type="ARBA" id="ARBA00022737"/>
    </source>
</evidence>
<keyword evidence="19" id="KW-1185">Reference proteome</keyword>
<dbReference type="PROSITE" id="PS50055">
    <property type="entry name" value="TYR_PHOSPHATASE_PTP"/>
    <property type="match status" value="1"/>
</dbReference>
<dbReference type="CDD" id="cd14548">
    <property type="entry name" value="R3-PTPc"/>
    <property type="match status" value="1"/>
</dbReference>
<proteinExistence type="predicted"/>
<evidence type="ECO:0000313" key="19">
    <source>
        <dbReference type="Proteomes" id="UP000494165"/>
    </source>
</evidence>
<protein>
    <recommendedName>
        <fullName evidence="2">protein-tyrosine-phosphatase</fullName>
        <ecNumber evidence="2">3.1.3.48</ecNumber>
    </recommendedName>
</protein>
<dbReference type="CDD" id="cd00063">
    <property type="entry name" value="FN3"/>
    <property type="match status" value="9"/>
</dbReference>
<feature type="domain" description="Fibronectin type-III" evidence="17">
    <location>
        <begin position="964"/>
        <end position="1062"/>
    </location>
</feature>
<dbReference type="InterPro" id="IPR036116">
    <property type="entry name" value="FN3_sf"/>
</dbReference>
<evidence type="ECO:0000256" key="9">
    <source>
        <dbReference type="ARBA" id="ARBA00023136"/>
    </source>
</evidence>
<feature type="domain" description="Fibronectin type-III" evidence="17">
    <location>
        <begin position="490"/>
        <end position="579"/>
    </location>
</feature>
<dbReference type="Gene3D" id="2.60.40.10">
    <property type="entry name" value="Immunoglobulins"/>
    <property type="match status" value="10"/>
</dbReference>
<dbReference type="Pfam" id="PF00102">
    <property type="entry name" value="Y_phosphatase"/>
    <property type="match status" value="1"/>
</dbReference>
<evidence type="ECO:0000256" key="14">
    <source>
        <dbReference type="SAM" id="SignalP"/>
    </source>
</evidence>
<dbReference type="SMART" id="SM00404">
    <property type="entry name" value="PTPc_motif"/>
    <property type="match status" value="1"/>
</dbReference>
<dbReference type="SUPFAM" id="SSF52799">
    <property type="entry name" value="(Phosphotyrosine protein) phosphatases II"/>
    <property type="match status" value="1"/>
</dbReference>
<evidence type="ECO:0000256" key="1">
    <source>
        <dbReference type="ARBA" id="ARBA00004479"/>
    </source>
</evidence>
<dbReference type="OrthoDB" id="8609993at2759"/>
<dbReference type="PANTHER" id="PTHR46957:SF3">
    <property type="entry name" value="CYTOKINE RECEPTOR"/>
    <property type="match status" value="1"/>
</dbReference>
<keyword evidence="9 13" id="KW-0472">Membrane</keyword>
<dbReference type="PRINTS" id="PR00700">
    <property type="entry name" value="PRTYPHPHTASE"/>
</dbReference>
<dbReference type="InterPro" id="IPR029021">
    <property type="entry name" value="Prot-tyrosine_phosphatase-like"/>
</dbReference>
<evidence type="ECO:0000256" key="6">
    <source>
        <dbReference type="ARBA" id="ARBA00022801"/>
    </source>
</evidence>
<sequence length="1590" mass="179132">MRASSCCIFWTLAALTQVALGTDLVIQIPGNPSSEGGIYRLDYDPPRGLPPTNATFSSKDIRNDTIAFKNGLPGTRYSFKLYYTNSTSNDLLTWRASITTPPDPPSNLSVTVVSGDTAKINWSPPKQGGYSGYKLKVVPLPEVGNSAQTYDSSVSPFVLQNLTSGASYQVQLFSVYEGKESIAYTSHNFTTKPNTPGKFIVWFRNETTLLVLWQPPFPPGVFDYYKVTFSTPTSGTHPGPPSQVSIEPSDARESVLYVKDEGEPPGPAQAAFKDLVPGRAYNISVQTMSEGEVSIPTTAQYRTVPERPLSVTFEEGSITYNSFRVVWEGPNEETEFDKYQISLNGMRRPAPVIKGKESPRILEFRDGLEPGKTYQVSVKTMSGKVASWPTTANVTLIPLSVIHLSSSTDEDTGDVIIKWTPNPASHQDSYKLSYHEVDTNNGDRDTNNMIVLDTSSRLESLLPGRNYSITVHAISNQVESNGTSIYQATKPSSPIIEDLRPTHFGLNISWKSDVNSKQDEYEVTYSRNDTGHVVKTITSTSNLSLTGLEPGAGYHLQVVAISHGLRSEPHVNFQAVYPQPPRNLTIEKLTSNSVLVKWQPPEDSIFSEYIIRHQTDDGKFYKLPAVKENETEIIDMIPGEKYLIQVNTASFGVESTDPPGVTQTIQPNGVSNIESLIDSVNVTLAWPKPEGRIDFYSIAWKLEEELNDPEEDEDNDEESPVPIAGSKNISTSDVVENNGKVSVLIGELIPGAKYSFLIYTTSHGQNSDVTEFVTRTMPLLQTEIVVVNDQQISDALTLRYTKTPKSVSRFDTYRFMLSDPNIPLKEKAANDTETKVTFTDLVPGRLYNITVWTVSDGVESLPLQRQDRLYPKPITWINASRITDTEVTLMWDKPDGEYNRFEVQYLNLDGDLLQNLTLDTSITLSGLKPYRNYTFTVVVRSGSESSALRRSLPVSSTFSTQESVPNKVERFIPVHVKPKEIEFEWYLPPSDHNGVIQQYTITYGLEGSKNTKEEHFQPSELHGVIRNLIPGKTYLFKIQAKTRVGYGPEVINKSKTPILSPPKPGSQVVPTEVRRTSSSIQIRFRKNYFSEENGEVVAYAIIVAEDTSKNASGLEMPSWKDVQAYNSWPPYQVMEPYFPFQNSTVEDFTIGLDANCESRKGYCNGPLKSGTTYSVKIRAFTAPDKFTDTHYSFAIQTDNDNTAWIIGFTIPVLVLFVVLMSVMAVRRKKNVCNNLEARHNDAMSLPDSVMETSRPVKLKEFAEHYRIMSADSDFRFSEEFEELKHVGREQACTAADLPVNRPKNRFTNILPYDHSRFKLQPLDDDEDGSDYINANYVPGYNSPREFIVTQGPLHSTRDDFWRTCWESNSKAVIMLTRCVEKGREKCDHYWPYDTQPVYYGDIQVTILNESLYQDWNIAEFRMCRGDSSRLIKHFHFSTWPDFGVPDPPQTLVRFVRAFRERVPPDQRPIVVHCSAGVGRSGTFIALDRILQQIKKDTEVDIFGIVYAMRKERVWMVQTEQQYICIHQCLLAVLEGKENDYGPREIHENEGFDGKIAAFSMFFLGFSFGILQGISFSIWRFNFNIIRKIVN</sequence>
<dbReference type="FunFam" id="2.60.40.10:FF:001177">
    <property type="entry name" value="Receptor-type tyrosine-protein phosphatase beta"/>
    <property type="match status" value="1"/>
</dbReference>
<keyword evidence="6" id="KW-0378">Hydrolase</keyword>
<dbReference type="EMBL" id="CADEPI010000028">
    <property type="protein sequence ID" value="CAB3367066.1"/>
    <property type="molecule type" value="Genomic_DNA"/>
</dbReference>
<evidence type="ECO:0000313" key="18">
    <source>
        <dbReference type="EMBL" id="CAB3367066.1"/>
    </source>
</evidence>
<dbReference type="SMART" id="SM00060">
    <property type="entry name" value="FN3"/>
    <property type="match status" value="11"/>
</dbReference>
<feature type="compositionally biased region" description="Acidic residues" evidence="12">
    <location>
        <begin position="706"/>
        <end position="719"/>
    </location>
</feature>
<feature type="signal peptide" evidence="14">
    <location>
        <begin position="1"/>
        <end position="21"/>
    </location>
</feature>
<keyword evidence="3 13" id="KW-0812">Transmembrane</keyword>
<feature type="domain" description="Fibronectin type-III" evidence="17">
    <location>
        <begin position="195"/>
        <end position="307"/>
    </location>
</feature>
<dbReference type="InterPro" id="IPR016130">
    <property type="entry name" value="Tyr_Pase_AS"/>
</dbReference>
<dbReference type="SMART" id="SM00194">
    <property type="entry name" value="PTPc"/>
    <property type="match status" value="1"/>
</dbReference>
<comment type="subcellular location">
    <subcellularLocation>
        <location evidence="1">Membrane</location>
        <topology evidence="1">Single-pass type I membrane protein</topology>
    </subcellularLocation>
</comment>
<dbReference type="InterPro" id="IPR041201">
    <property type="entry name" value="PTPRJ_TM"/>
</dbReference>
<dbReference type="PANTHER" id="PTHR46957">
    <property type="entry name" value="CYTOKINE RECEPTOR"/>
    <property type="match status" value="1"/>
</dbReference>
<feature type="domain" description="Tyrosine specific protein phosphatases" evidence="16">
    <location>
        <begin position="1449"/>
        <end position="1523"/>
    </location>
</feature>
<dbReference type="Pfam" id="PF18861">
    <property type="entry name" value="PTP_tm"/>
    <property type="match status" value="1"/>
</dbReference>
<gene>
    <name evidence="18" type="ORF">CLODIP_2_CD07471</name>
</gene>
<evidence type="ECO:0000256" key="11">
    <source>
        <dbReference type="ARBA" id="ARBA00051722"/>
    </source>
</evidence>
<evidence type="ECO:0000256" key="12">
    <source>
        <dbReference type="SAM" id="MobiDB-lite"/>
    </source>
</evidence>
<evidence type="ECO:0000256" key="4">
    <source>
        <dbReference type="ARBA" id="ARBA00022729"/>
    </source>
</evidence>
<keyword evidence="8 13" id="KW-1133">Transmembrane helix</keyword>
<dbReference type="InterPro" id="IPR050713">
    <property type="entry name" value="RTP_Phos/Ushers"/>
</dbReference>
<evidence type="ECO:0000256" key="10">
    <source>
        <dbReference type="ARBA" id="ARBA00023180"/>
    </source>
</evidence>
<evidence type="ECO:0000256" key="2">
    <source>
        <dbReference type="ARBA" id="ARBA00013064"/>
    </source>
</evidence>
<organism evidence="18 19">
    <name type="scientific">Cloeon dipterum</name>
    <dbReference type="NCBI Taxonomy" id="197152"/>
    <lineage>
        <taxon>Eukaryota</taxon>
        <taxon>Metazoa</taxon>
        <taxon>Ecdysozoa</taxon>
        <taxon>Arthropoda</taxon>
        <taxon>Hexapoda</taxon>
        <taxon>Insecta</taxon>
        <taxon>Pterygota</taxon>
        <taxon>Palaeoptera</taxon>
        <taxon>Ephemeroptera</taxon>
        <taxon>Pisciforma</taxon>
        <taxon>Baetidae</taxon>
        <taxon>Cloeon</taxon>
    </lineage>
</organism>
<keyword evidence="7" id="KW-0904">Protein phosphatase</keyword>
<dbReference type="PROSITE" id="PS50056">
    <property type="entry name" value="TYR_PHOSPHATASE_2"/>
    <property type="match status" value="1"/>
</dbReference>
<dbReference type="GO" id="GO:0004725">
    <property type="term" value="F:protein tyrosine phosphatase activity"/>
    <property type="evidence" value="ECO:0007669"/>
    <property type="project" value="UniProtKB-EC"/>
</dbReference>
<keyword evidence="4 14" id="KW-0732">Signal</keyword>
<dbReference type="InterPro" id="IPR000387">
    <property type="entry name" value="Tyr_Pase_dom"/>
</dbReference>
<name>A0A8S1CCH2_9INSE</name>
<reference evidence="18 19" key="1">
    <citation type="submission" date="2020-04" db="EMBL/GenBank/DDBJ databases">
        <authorList>
            <person name="Alioto T."/>
            <person name="Alioto T."/>
            <person name="Gomez Garrido J."/>
        </authorList>
    </citation>
    <scope>NUCLEOTIDE SEQUENCE [LARGE SCALE GENOMIC DNA]</scope>
</reference>
<feature type="chain" id="PRO_5035862816" description="protein-tyrosine-phosphatase" evidence="14">
    <location>
        <begin position="22"/>
        <end position="1590"/>
    </location>
</feature>
<evidence type="ECO:0000256" key="13">
    <source>
        <dbReference type="SAM" id="Phobius"/>
    </source>
</evidence>
<feature type="domain" description="Fibronectin type-III" evidence="17">
    <location>
        <begin position="870"/>
        <end position="963"/>
    </location>
</feature>
<evidence type="ECO:0000259" key="16">
    <source>
        <dbReference type="PROSITE" id="PS50056"/>
    </source>
</evidence>
<keyword evidence="10" id="KW-0325">Glycoprotein</keyword>
<dbReference type="SUPFAM" id="SSF49265">
    <property type="entry name" value="Fibronectin type III"/>
    <property type="match status" value="6"/>
</dbReference>
<feature type="transmembrane region" description="Helical" evidence="13">
    <location>
        <begin position="1203"/>
        <end position="1225"/>
    </location>
</feature>